<sequence length="131" mass="14394">EGVYGFDFKISEDASEFMRKAVIGTGLTAVGPAQDEFRAAYKKEFGVDPGVYCDTAYDAVKLLALAIEKAGVYDGAKIRDARWEVGKEYAGVSGTITFDEKGDRVSGTYKVWKVDLVEGEYSWERIGLISL</sequence>
<name>A0A6V8P621_9ACTN</name>
<gene>
    <name evidence="6" type="ORF">HKBW3S25_02026</name>
</gene>
<evidence type="ECO:0000256" key="3">
    <source>
        <dbReference type="ARBA" id="ARBA00022989"/>
    </source>
</evidence>
<dbReference type="Pfam" id="PF01094">
    <property type="entry name" value="ANF_receptor"/>
    <property type="match status" value="1"/>
</dbReference>
<keyword evidence="3" id="KW-1133">Transmembrane helix</keyword>
<dbReference type="AlphaFoldDB" id="A0A6V8P621"/>
<organism evidence="6 7">
    <name type="scientific">Candidatus Hakubella thermalkaliphila</name>
    <dbReference type="NCBI Taxonomy" id="2754717"/>
    <lineage>
        <taxon>Bacteria</taxon>
        <taxon>Bacillati</taxon>
        <taxon>Actinomycetota</taxon>
        <taxon>Actinomycetota incertae sedis</taxon>
        <taxon>Candidatus Hakubellales</taxon>
        <taxon>Candidatus Hakubellaceae</taxon>
        <taxon>Candidatus Hakubella</taxon>
    </lineage>
</organism>
<evidence type="ECO:0000256" key="4">
    <source>
        <dbReference type="ARBA" id="ARBA00023136"/>
    </source>
</evidence>
<accession>A0A6V8P621</accession>
<evidence type="ECO:0000259" key="5">
    <source>
        <dbReference type="Pfam" id="PF01094"/>
    </source>
</evidence>
<dbReference type="Proteomes" id="UP000543224">
    <property type="component" value="Unassembled WGS sequence"/>
</dbReference>
<dbReference type="GO" id="GO:0016020">
    <property type="term" value="C:membrane"/>
    <property type="evidence" value="ECO:0007669"/>
    <property type="project" value="UniProtKB-SubCell"/>
</dbReference>
<evidence type="ECO:0000256" key="2">
    <source>
        <dbReference type="ARBA" id="ARBA00022692"/>
    </source>
</evidence>
<dbReference type="InterPro" id="IPR051010">
    <property type="entry name" value="BCAA_transport"/>
</dbReference>
<evidence type="ECO:0000313" key="7">
    <source>
        <dbReference type="Proteomes" id="UP000543224"/>
    </source>
</evidence>
<protein>
    <submittedName>
        <fullName evidence="6">Branched-chain amino acid transport system substrate-binding protein</fullName>
    </submittedName>
</protein>
<dbReference type="PANTHER" id="PTHR30483:SF40">
    <property type="entry name" value="HISTIDINE KINASE"/>
    <property type="match status" value="1"/>
</dbReference>
<dbReference type="SUPFAM" id="SSF53822">
    <property type="entry name" value="Periplasmic binding protein-like I"/>
    <property type="match status" value="1"/>
</dbReference>
<dbReference type="Gene3D" id="3.40.50.2300">
    <property type="match status" value="1"/>
</dbReference>
<proteinExistence type="predicted"/>
<comment type="subcellular location">
    <subcellularLocation>
        <location evidence="1">Membrane</location>
    </subcellularLocation>
</comment>
<evidence type="ECO:0000313" key="6">
    <source>
        <dbReference type="EMBL" id="GFP26531.1"/>
    </source>
</evidence>
<keyword evidence="2" id="KW-0812">Transmembrane</keyword>
<dbReference type="EMBL" id="BLRX01000676">
    <property type="protein sequence ID" value="GFP26531.1"/>
    <property type="molecule type" value="Genomic_DNA"/>
</dbReference>
<dbReference type="InterPro" id="IPR028082">
    <property type="entry name" value="Peripla_BP_I"/>
</dbReference>
<dbReference type="PANTHER" id="PTHR30483">
    <property type="entry name" value="LEUCINE-SPECIFIC-BINDING PROTEIN"/>
    <property type="match status" value="1"/>
</dbReference>
<feature type="domain" description="Receptor ligand binding region" evidence="5">
    <location>
        <begin position="23"/>
        <end position="115"/>
    </location>
</feature>
<feature type="non-terminal residue" evidence="6">
    <location>
        <position position="1"/>
    </location>
</feature>
<evidence type="ECO:0000256" key="1">
    <source>
        <dbReference type="ARBA" id="ARBA00004370"/>
    </source>
</evidence>
<comment type="caution">
    <text evidence="6">The sequence shown here is derived from an EMBL/GenBank/DDBJ whole genome shotgun (WGS) entry which is preliminary data.</text>
</comment>
<reference evidence="6 7" key="1">
    <citation type="journal article" date="2020" name="Front. Microbiol.">
        <title>Single-cell genomics of novel Actinobacteria with the Wood-Ljungdahl pathway discovered in a serpentinizing system.</title>
        <authorList>
            <person name="Merino N."/>
            <person name="Kawai M."/>
            <person name="Boyd E.S."/>
            <person name="Colman D.R."/>
            <person name="McGlynn S.E."/>
            <person name="Nealson K.H."/>
            <person name="Kurokawa K."/>
            <person name="Hongoh Y."/>
        </authorList>
    </citation>
    <scope>NUCLEOTIDE SEQUENCE [LARGE SCALE GENOMIC DNA]</scope>
    <source>
        <strain evidence="6 7">S25</strain>
    </source>
</reference>
<dbReference type="InterPro" id="IPR001828">
    <property type="entry name" value="ANF_lig-bd_rcpt"/>
</dbReference>
<keyword evidence="4" id="KW-0472">Membrane</keyword>